<keyword evidence="3" id="KW-0255">Endonuclease</keyword>
<evidence type="ECO:0000313" key="3">
    <source>
        <dbReference type="EMBL" id="GAA3923696.1"/>
    </source>
</evidence>
<keyword evidence="3" id="KW-0540">Nuclease</keyword>
<dbReference type="SMART" id="SM00477">
    <property type="entry name" value="NUC"/>
    <property type="match status" value="1"/>
</dbReference>
<dbReference type="InterPro" id="IPR044929">
    <property type="entry name" value="DNA/RNA_non-sp_Endonuclease_sf"/>
</dbReference>
<dbReference type="PROSITE" id="PS51257">
    <property type="entry name" value="PROKAR_LIPOPROTEIN"/>
    <property type="match status" value="1"/>
</dbReference>
<proteinExistence type="predicted"/>
<comment type="caution">
    <text evidence="3">The sequence shown here is derived from an EMBL/GenBank/DDBJ whole genome shotgun (WGS) entry which is preliminary data.</text>
</comment>
<dbReference type="Proteomes" id="UP001499909">
    <property type="component" value="Unassembled WGS sequence"/>
</dbReference>
<keyword evidence="3" id="KW-0378">Hydrolase</keyword>
<dbReference type="CDD" id="cd00091">
    <property type="entry name" value="NUC"/>
    <property type="match status" value="1"/>
</dbReference>
<dbReference type="SMART" id="SM00892">
    <property type="entry name" value="Endonuclease_NS"/>
    <property type="match status" value="1"/>
</dbReference>
<feature type="domain" description="ENPP1-3/EXOG-like endonuclease/phosphodiesterase" evidence="1">
    <location>
        <begin position="58"/>
        <end position="267"/>
    </location>
</feature>
<evidence type="ECO:0000259" key="1">
    <source>
        <dbReference type="SMART" id="SM00477"/>
    </source>
</evidence>
<dbReference type="Gene3D" id="3.40.570.10">
    <property type="entry name" value="Extracellular Endonuclease, subunit A"/>
    <property type="match status" value="1"/>
</dbReference>
<dbReference type="EMBL" id="BAABDH010000015">
    <property type="protein sequence ID" value="GAA3923696.1"/>
    <property type="molecule type" value="Genomic_DNA"/>
</dbReference>
<sequence length="282" mass="29591">MRFLNITGRLAVLGALAAACSRDEVAPATPAIDGHLAMGNPSGAVADEAVPANYLLAKPQYILAYHRDKGIPNWVSWHLAPAWLGPAPRQDDFRADASLPAGWYQVAAGSYVGSGFDRGHNCPSADRTATVADNSATFLMTNMVPQAPRNNQQTWAGLEEYCRTLAGAGNELYVIMGSYGTGGVGANGAKTTLDHGRVAVPAHIWKVIVVLPEGRQDAGRVSASTRVIAVDTPNDNALDPAWGGYRTTVDALEAATGYDLLSAVPVAAQKAVEARVDTGPTQ</sequence>
<accession>A0ABP7MID9</accession>
<dbReference type="PANTHER" id="PTHR13966">
    <property type="entry name" value="ENDONUCLEASE RELATED"/>
    <property type="match status" value="1"/>
</dbReference>
<evidence type="ECO:0000313" key="4">
    <source>
        <dbReference type="Proteomes" id="UP001499909"/>
    </source>
</evidence>
<dbReference type="InterPro" id="IPR044925">
    <property type="entry name" value="His-Me_finger_sf"/>
</dbReference>
<gene>
    <name evidence="3" type="ORF">GCM10022406_07370</name>
</gene>
<dbReference type="InterPro" id="IPR040255">
    <property type="entry name" value="Non-specific_endonuclease"/>
</dbReference>
<evidence type="ECO:0000259" key="2">
    <source>
        <dbReference type="SMART" id="SM00892"/>
    </source>
</evidence>
<dbReference type="SUPFAM" id="SSF54060">
    <property type="entry name" value="His-Me finger endonucleases"/>
    <property type="match status" value="1"/>
</dbReference>
<keyword evidence="4" id="KW-1185">Reference proteome</keyword>
<dbReference type="PANTHER" id="PTHR13966:SF5">
    <property type="entry name" value="ENDONUCLEASE G, MITOCHONDRIAL"/>
    <property type="match status" value="1"/>
</dbReference>
<feature type="domain" description="DNA/RNA non-specific endonuclease/pyrophosphatase/phosphodiesterase" evidence="2">
    <location>
        <begin position="57"/>
        <end position="267"/>
    </location>
</feature>
<dbReference type="GO" id="GO:0004519">
    <property type="term" value="F:endonuclease activity"/>
    <property type="evidence" value="ECO:0007669"/>
    <property type="project" value="UniProtKB-KW"/>
</dbReference>
<dbReference type="Pfam" id="PF01223">
    <property type="entry name" value="Endonuclease_NS"/>
    <property type="match status" value="1"/>
</dbReference>
<reference evidence="4" key="1">
    <citation type="journal article" date="2019" name="Int. J. Syst. Evol. Microbiol.">
        <title>The Global Catalogue of Microorganisms (GCM) 10K type strain sequencing project: providing services to taxonomists for standard genome sequencing and annotation.</title>
        <authorList>
            <consortium name="The Broad Institute Genomics Platform"/>
            <consortium name="The Broad Institute Genome Sequencing Center for Infectious Disease"/>
            <person name="Wu L."/>
            <person name="Ma J."/>
        </authorList>
    </citation>
    <scope>NUCLEOTIDE SEQUENCE [LARGE SCALE GENOMIC DNA]</scope>
    <source>
        <strain evidence="4">JCM 17214</strain>
    </source>
</reference>
<name>A0ABP7MID9_9BACT</name>
<dbReference type="InterPro" id="IPR001604">
    <property type="entry name" value="Endo_G_ENPP1-like_dom"/>
</dbReference>
<organism evidence="3 4">
    <name type="scientific">Hymenobacter algoricola</name>
    <dbReference type="NCBI Taxonomy" id="486267"/>
    <lineage>
        <taxon>Bacteria</taxon>
        <taxon>Pseudomonadati</taxon>
        <taxon>Bacteroidota</taxon>
        <taxon>Cytophagia</taxon>
        <taxon>Cytophagales</taxon>
        <taxon>Hymenobacteraceae</taxon>
        <taxon>Hymenobacter</taxon>
    </lineage>
</organism>
<protein>
    <submittedName>
        <fullName evidence="3">DNA/RNA non-specific endonuclease</fullName>
    </submittedName>
</protein>
<dbReference type="InterPro" id="IPR020821">
    <property type="entry name" value="ENPP1-3/EXOG-like_nuc-like"/>
</dbReference>